<evidence type="ECO:0000313" key="2">
    <source>
        <dbReference type="Proteomes" id="UP001239111"/>
    </source>
</evidence>
<dbReference type="Proteomes" id="UP001239111">
    <property type="component" value="Chromosome 3"/>
</dbReference>
<protein>
    <submittedName>
        <fullName evidence="1">Uncharacterized protein</fullName>
    </submittedName>
</protein>
<proteinExistence type="predicted"/>
<dbReference type="EMBL" id="CM056743">
    <property type="protein sequence ID" value="KAJ8669926.1"/>
    <property type="molecule type" value="Genomic_DNA"/>
</dbReference>
<keyword evidence="2" id="KW-1185">Reference proteome</keyword>
<reference evidence="1" key="1">
    <citation type="submission" date="2023-04" db="EMBL/GenBank/DDBJ databases">
        <title>A chromosome-level genome assembly of the parasitoid wasp Eretmocerus hayati.</title>
        <authorList>
            <person name="Zhong Y."/>
            <person name="Liu S."/>
            <person name="Liu Y."/>
        </authorList>
    </citation>
    <scope>NUCLEOTIDE SEQUENCE</scope>
    <source>
        <strain evidence="1">ZJU_SS_LIU_2023</strain>
    </source>
</reference>
<accession>A0ACC2NH24</accession>
<evidence type="ECO:0000313" key="1">
    <source>
        <dbReference type="EMBL" id="KAJ8669926.1"/>
    </source>
</evidence>
<name>A0ACC2NH24_9HYME</name>
<organism evidence="1 2">
    <name type="scientific">Eretmocerus hayati</name>
    <dbReference type="NCBI Taxonomy" id="131215"/>
    <lineage>
        <taxon>Eukaryota</taxon>
        <taxon>Metazoa</taxon>
        <taxon>Ecdysozoa</taxon>
        <taxon>Arthropoda</taxon>
        <taxon>Hexapoda</taxon>
        <taxon>Insecta</taxon>
        <taxon>Pterygota</taxon>
        <taxon>Neoptera</taxon>
        <taxon>Endopterygota</taxon>
        <taxon>Hymenoptera</taxon>
        <taxon>Apocrita</taxon>
        <taxon>Proctotrupomorpha</taxon>
        <taxon>Chalcidoidea</taxon>
        <taxon>Aphelinidae</taxon>
        <taxon>Aphelininae</taxon>
        <taxon>Eretmocerus</taxon>
    </lineage>
</organism>
<comment type="caution">
    <text evidence="1">The sequence shown here is derived from an EMBL/GenBank/DDBJ whole genome shotgun (WGS) entry which is preliminary data.</text>
</comment>
<gene>
    <name evidence="1" type="ORF">QAD02_001185</name>
</gene>
<sequence>MYTHRRKRQKTGRRGIKTLEELCDYLTTEEGKSYLLREDPSGVMPNVKFDCKKIGSGKESMLLIWDIEMAKNAKKGEIGHFDCTYLARIKIKGLYQLLTFMVRLYTQAFAYAWALMPSKAKPYYVTLFGEMKTTLKVTIRKGLVDFEIALQDALKEVFGAVIIGCFFHWCQCLWRYAEGLGIAYPTMSTKDPKKYMVIKQLMALALLPEELIEPTFLAFKDEVKEEFGNHFNGMLDYIQNYWIKIRKPATFCCYDEFIKVNNAIETHHRDLNHIFGHRRPSTWTYFTRMLEFQQMKHIELEQVKQGFDQRPRNAVSDFNEKFLRRAWEDVGKTNGDRLLPLHFLEQAANTLKRFNAPYEKEKLMIQDEDDADSTCSTDDETLSETLEQVDEAILFETYDNENSGVELEQSQRNGTEESHLIQSYAPVVDELIENSSERNSSNSIFGSQGESIEDATAMNYSASEKNELNSSGETSSTHNILLEKGQEGATREISEVDCSTKEKEQGALKTVLPQKNTRHTKKMLEKKNLDAKCIKTQNPRKATPMTKGTSKGVLQPQDSRKEGNGRSKRTPKPKNFDDYVIPVKSRRLT</sequence>